<name>A0ABX6L309_9GAMM</name>
<dbReference type="EMBL" id="CP038498">
    <property type="protein sequence ID" value="QJA20728.1"/>
    <property type="molecule type" value="Genomic_DNA"/>
</dbReference>
<evidence type="ECO:0000313" key="3">
    <source>
        <dbReference type="Proteomes" id="UP000502681"/>
    </source>
</evidence>
<dbReference type="Proteomes" id="UP000502681">
    <property type="component" value="Chromosome"/>
</dbReference>
<evidence type="ECO:0000313" key="2">
    <source>
        <dbReference type="EMBL" id="QJA20728.1"/>
    </source>
</evidence>
<feature type="transmembrane region" description="Helical" evidence="1">
    <location>
        <begin position="31"/>
        <end position="50"/>
    </location>
</feature>
<gene>
    <name evidence="2" type="ORF">E2566_12695</name>
</gene>
<keyword evidence="1" id="KW-0472">Membrane</keyword>
<sequence length="60" mass="6598">MLTSVWTTKFVLTKSNRAGLSSENGAHCAPFFLPSFFVLSTFAVHFFPTLPSVSILPFDS</sequence>
<reference evidence="2 3" key="1">
    <citation type="submission" date="2019-04" db="EMBL/GenBank/DDBJ databases">
        <title>Whole Genome Sequencing of Pectobacterium punjabense SS95.</title>
        <authorList>
            <person name="Sarfraz S."/>
            <person name="Oulghazi S."/>
            <person name="Roques C."/>
            <person name="Vandecasteele C."/>
            <person name="Faure D."/>
        </authorList>
    </citation>
    <scope>NUCLEOTIDE SEQUENCE [LARGE SCALE GENOMIC DNA]</scope>
    <source>
        <strain evidence="2 3">SS95</strain>
    </source>
</reference>
<protein>
    <submittedName>
        <fullName evidence="2">Uncharacterized protein</fullName>
    </submittedName>
</protein>
<evidence type="ECO:0000256" key="1">
    <source>
        <dbReference type="SAM" id="Phobius"/>
    </source>
</evidence>
<keyword evidence="3" id="KW-1185">Reference proteome</keyword>
<proteinExistence type="predicted"/>
<organism evidence="2 3">
    <name type="scientific">Pectobacterium punjabense</name>
    <dbReference type="NCBI Taxonomy" id="2108399"/>
    <lineage>
        <taxon>Bacteria</taxon>
        <taxon>Pseudomonadati</taxon>
        <taxon>Pseudomonadota</taxon>
        <taxon>Gammaproteobacteria</taxon>
        <taxon>Enterobacterales</taxon>
        <taxon>Pectobacteriaceae</taxon>
        <taxon>Pectobacterium</taxon>
    </lineage>
</organism>
<keyword evidence="1" id="KW-1133">Transmembrane helix</keyword>
<accession>A0ABX6L309</accession>
<keyword evidence="1" id="KW-0812">Transmembrane</keyword>